<dbReference type="InterPro" id="IPR036852">
    <property type="entry name" value="Peptidase_S8/S53_dom_sf"/>
</dbReference>
<protein>
    <submittedName>
        <fullName evidence="2">S8 family peptidase</fullName>
    </submittedName>
</protein>
<name>A0ABT6UFJ9_9GAMM</name>
<sequence length="868" mass="96266">MDMKPILTFNKPKTDGIRGKLQGRGGAPITPGVGAQAARIIPKVERLEKHFAEHIQLSYSPEGMQPERVLVLEVAGDVQNLADALAKVQGFELLAQHIVDRDFKDDNFYIEKNGKIKSVVKNAYLAMSNQAGLHKLLAMWKRYVATGQIDAGFTPLRDAFLQLADIRFWDTKDRLESTYILEDWQHKLQDAELGFDESIPFEIELWYRPTGFLRGQAEGHIRSVVLGCGGSISKSFVHDGIGYHGLLGLLPLSKVRDVVESSGAALELMRCDEVMFFRPLGQCITPKIITAEEQLITDSERFEGPSPGYQQPVVALLDGLPLSNHNALKGMLIIDDADDLEQFYQSPSEQVHGTAMASIIIHGDLNNRQERPLELPLYVRPILAPEHTQMDGTRLEQIPSAYLPIDLVHRAVIRMKEGEGGLPPTAPNVVIINLSVGDPYRLFDTQMSPWARMLDWLSIRYGVLFVVSAGNMTQRICLDGIKEHDFKSLTPEELEERTLKAIAKQKHERRMMSPAEAINAITVKSSHQDRFEGAIPVNQVDVFTTPGLFSPISPVTLGKKNSVKPELLMPGGRQTYINKTMLVNEDVVLDVARSVRFGPGVKTALPASSPGALNTYGFTTGTSNAAALATRRLAFLYETLISIKEFGDQQALSYASDALILKALLAHGAEHMEQATEVIEQLLKTKENNRTFKSELNQYLGFGVVNESRIHACQNNQATLIYTGVIRDGAAHEYRLPLPPCLAAETVNRRLIVTVAWFSPVNHGHQDYRGAQLWATPAHKVINADNGDYYHHHLKNGTIFHEVRKGDKAASFTEGDFLAIQVHCNGRAGYEGIDVPYALVVTLDTPGSDLPIYEEVKLGLNIEVEQTV</sequence>
<dbReference type="Pfam" id="PF00082">
    <property type="entry name" value="Peptidase_S8"/>
    <property type="match status" value="1"/>
</dbReference>
<accession>A0ABT6UFJ9</accession>
<dbReference type="Proteomes" id="UP001159075">
    <property type="component" value="Unassembled WGS sequence"/>
</dbReference>
<dbReference type="Gene3D" id="3.40.50.200">
    <property type="entry name" value="Peptidase S8/S53 domain"/>
    <property type="match status" value="1"/>
</dbReference>
<dbReference type="CDD" id="cd04847">
    <property type="entry name" value="Peptidases_S8_Subtilisin_like_2"/>
    <property type="match status" value="1"/>
</dbReference>
<dbReference type="RefSeq" id="WP_172591448.1">
    <property type="nucleotide sequence ID" value="NZ_BLRF01000062.1"/>
</dbReference>
<reference evidence="2 3" key="1">
    <citation type="submission" date="2022-09" db="EMBL/GenBank/DDBJ databases">
        <title>The outer-membrane cytochrome OmcA is essential for infection of Shewanella oneidensis by a zebrafish-associated bacteriophage.</title>
        <authorList>
            <person name="Grenfell A.W."/>
            <person name="Intile P."/>
            <person name="Mcfarlane J."/>
            <person name="Leung D."/>
            <person name="Abdalla K."/>
            <person name="Wold M."/>
            <person name="Kees E."/>
            <person name="Gralnick J."/>
        </authorList>
    </citation>
    <scope>NUCLEOTIDE SEQUENCE [LARGE SCALE GENOMIC DNA]</scope>
    <source>
        <strain evidence="2 3">NF-5</strain>
    </source>
</reference>
<dbReference type="SUPFAM" id="SSF52743">
    <property type="entry name" value="Subtilisin-like"/>
    <property type="match status" value="1"/>
</dbReference>
<proteinExistence type="predicted"/>
<organism evidence="2 3">
    <name type="scientific">Shewanella xiamenensis</name>
    <dbReference type="NCBI Taxonomy" id="332186"/>
    <lineage>
        <taxon>Bacteria</taxon>
        <taxon>Pseudomonadati</taxon>
        <taxon>Pseudomonadota</taxon>
        <taxon>Gammaproteobacteria</taxon>
        <taxon>Alteromonadales</taxon>
        <taxon>Shewanellaceae</taxon>
        <taxon>Shewanella</taxon>
    </lineage>
</organism>
<dbReference type="InterPro" id="IPR000209">
    <property type="entry name" value="Peptidase_S8/S53_dom"/>
</dbReference>
<dbReference type="EMBL" id="JAOTLW010000019">
    <property type="protein sequence ID" value="MDI5833248.1"/>
    <property type="molecule type" value="Genomic_DNA"/>
</dbReference>
<keyword evidence="3" id="KW-1185">Reference proteome</keyword>
<dbReference type="InterPro" id="IPR034074">
    <property type="entry name" value="Y4bN_pept_dom"/>
</dbReference>
<evidence type="ECO:0000313" key="3">
    <source>
        <dbReference type="Proteomes" id="UP001159075"/>
    </source>
</evidence>
<evidence type="ECO:0000259" key="1">
    <source>
        <dbReference type="Pfam" id="PF00082"/>
    </source>
</evidence>
<evidence type="ECO:0000313" key="2">
    <source>
        <dbReference type="EMBL" id="MDI5833248.1"/>
    </source>
</evidence>
<feature type="domain" description="Peptidase S8/S53" evidence="1">
    <location>
        <begin position="312"/>
        <end position="677"/>
    </location>
</feature>
<comment type="caution">
    <text evidence="2">The sequence shown here is derived from an EMBL/GenBank/DDBJ whole genome shotgun (WGS) entry which is preliminary data.</text>
</comment>
<gene>
    <name evidence="2" type="ORF">ODY93_16830</name>
</gene>